<dbReference type="Proteomes" id="UP000313359">
    <property type="component" value="Unassembled WGS sequence"/>
</dbReference>
<evidence type="ECO:0000313" key="2">
    <source>
        <dbReference type="Proteomes" id="UP000313359"/>
    </source>
</evidence>
<keyword evidence="2" id="KW-1185">Reference proteome</keyword>
<sequence length="78" mass="8734">MRNWKPARATCLPAHQLASRLRGHECVGLQDHKEPGLCAYTCATVRLRPYHALVPCPLPRPLSKFKRLHTAPSLLIVA</sequence>
<name>A0A5C2S9I5_9APHY</name>
<protein>
    <submittedName>
        <fullName evidence="1">Uncharacterized protein</fullName>
    </submittedName>
</protein>
<evidence type="ECO:0000313" key="1">
    <source>
        <dbReference type="EMBL" id="RPD57996.1"/>
    </source>
</evidence>
<organism evidence="1 2">
    <name type="scientific">Lentinus tigrinus ALCF2SS1-6</name>
    <dbReference type="NCBI Taxonomy" id="1328759"/>
    <lineage>
        <taxon>Eukaryota</taxon>
        <taxon>Fungi</taxon>
        <taxon>Dikarya</taxon>
        <taxon>Basidiomycota</taxon>
        <taxon>Agaricomycotina</taxon>
        <taxon>Agaricomycetes</taxon>
        <taxon>Polyporales</taxon>
        <taxon>Polyporaceae</taxon>
        <taxon>Lentinus</taxon>
    </lineage>
</organism>
<proteinExistence type="predicted"/>
<dbReference type="EMBL" id="ML122277">
    <property type="protein sequence ID" value="RPD57996.1"/>
    <property type="molecule type" value="Genomic_DNA"/>
</dbReference>
<dbReference type="AlphaFoldDB" id="A0A5C2S9I5"/>
<reference evidence="1" key="1">
    <citation type="journal article" date="2018" name="Genome Biol. Evol.">
        <title>Genomics and development of Lentinus tigrinus, a white-rot wood-decaying mushroom with dimorphic fruiting bodies.</title>
        <authorList>
            <person name="Wu B."/>
            <person name="Xu Z."/>
            <person name="Knudson A."/>
            <person name="Carlson A."/>
            <person name="Chen N."/>
            <person name="Kovaka S."/>
            <person name="LaButti K."/>
            <person name="Lipzen A."/>
            <person name="Pennachio C."/>
            <person name="Riley R."/>
            <person name="Schakwitz W."/>
            <person name="Umezawa K."/>
            <person name="Ohm R.A."/>
            <person name="Grigoriev I.V."/>
            <person name="Nagy L.G."/>
            <person name="Gibbons J."/>
            <person name="Hibbett D."/>
        </authorList>
    </citation>
    <scope>NUCLEOTIDE SEQUENCE [LARGE SCALE GENOMIC DNA]</scope>
    <source>
        <strain evidence="1">ALCF2SS1-6</strain>
    </source>
</reference>
<gene>
    <name evidence="1" type="ORF">L227DRAFT_577360</name>
</gene>
<accession>A0A5C2S9I5</accession>